<dbReference type="Gene3D" id="2.60.120.200">
    <property type="match status" value="1"/>
</dbReference>
<organism evidence="1 2">
    <name type="scientific">Entomortierella chlamydospora</name>
    <dbReference type="NCBI Taxonomy" id="101097"/>
    <lineage>
        <taxon>Eukaryota</taxon>
        <taxon>Fungi</taxon>
        <taxon>Fungi incertae sedis</taxon>
        <taxon>Mucoromycota</taxon>
        <taxon>Mortierellomycotina</taxon>
        <taxon>Mortierellomycetes</taxon>
        <taxon>Mortierellales</taxon>
        <taxon>Mortierellaceae</taxon>
        <taxon>Entomortierella</taxon>
    </lineage>
</organism>
<dbReference type="EMBL" id="JAAAID010000945">
    <property type="protein sequence ID" value="KAG0012713.1"/>
    <property type="molecule type" value="Genomic_DNA"/>
</dbReference>
<dbReference type="AlphaFoldDB" id="A0A9P6SZ24"/>
<accession>A0A9P6SZ24</accession>
<proteinExistence type="predicted"/>
<keyword evidence="2" id="KW-1185">Reference proteome</keyword>
<gene>
    <name evidence="1" type="ORF">BGZ80_011562</name>
</gene>
<dbReference type="Proteomes" id="UP000703661">
    <property type="component" value="Unassembled WGS sequence"/>
</dbReference>
<reference evidence="1" key="1">
    <citation type="journal article" date="2020" name="Fungal Divers.">
        <title>Resolving the Mortierellaceae phylogeny through synthesis of multi-gene phylogenetics and phylogenomics.</title>
        <authorList>
            <person name="Vandepol N."/>
            <person name="Liber J."/>
            <person name="Desiro A."/>
            <person name="Na H."/>
            <person name="Kennedy M."/>
            <person name="Barry K."/>
            <person name="Grigoriev I.V."/>
            <person name="Miller A.N."/>
            <person name="O'Donnell K."/>
            <person name="Stajich J.E."/>
            <person name="Bonito G."/>
        </authorList>
    </citation>
    <scope>NUCLEOTIDE SEQUENCE</scope>
    <source>
        <strain evidence="1">NRRL 2769</strain>
    </source>
</reference>
<dbReference type="InterPro" id="IPR013320">
    <property type="entry name" value="ConA-like_dom_sf"/>
</dbReference>
<dbReference type="SUPFAM" id="SSF49899">
    <property type="entry name" value="Concanavalin A-like lectins/glucanases"/>
    <property type="match status" value="1"/>
</dbReference>
<protein>
    <submittedName>
        <fullName evidence="1">Uncharacterized protein</fullName>
    </submittedName>
</protein>
<name>A0A9P6SZ24_9FUNG</name>
<evidence type="ECO:0000313" key="2">
    <source>
        <dbReference type="Proteomes" id="UP000703661"/>
    </source>
</evidence>
<evidence type="ECO:0000313" key="1">
    <source>
        <dbReference type="EMBL" id="KAG0012713.1"/>
    </source>
</evidence>
<sequence length="160" mass="18182">MCDITTDNGALASSTNHEVQVYINNRTNTFVKDGIFDIRPTLIEYRIGAQAFHDGGVLDMRGTDPGTQCTGNYDYGCYRVVGAGENILNPVQSDLVRGVNSFKFRYDKVELRAKIPRGKRIWPIKACGNFFDARVPPKKQLRKDTKWASRTWTRQVDVYL</sequence>
<comment type="caution">
    <text evidence="1">The sequence shown here is derived from an EMBL/GenBank/DDBJ whole genome shotgun (WGS) entry which is preliminary data.</text>
</comment>